<evidence type="ECO:0000259" key="4">
    <source>
        <dbReference type="Pfam" id="PF14915"/>
    </source>
</evidence>
<feature type="region of interest" description="Disordered" evidence="3">
    <location>
        <begin position="137"/>
        <end position="157"/>
    </location>
</feature>
<comment type="caution">
    <text evidence="5">The sequence shown here is derived from an EMBL/GenBank/DDBJ whole genome shotgun (WGS) entry which is preliminary data.</text>
</comment>
<dbReference type="PANTHER" id="PTHR24147">
    <property type="entry name" value="ANKYRIN REPEAT DOMAIN 36-RELATED"/>
    <property type="match status" value="1"/>
</dbReference>
<dbReference type="InterPro" id="IPR050657">
    <property type="entry name" value="Ankyrin_repeat_domain"/>
</dbReference>
<feature type="domain" description="CCDC144C-like coiled-coil" evidence="4">
    <location>
        <begin position="4"/>
        <end position="310"/>
    </location>
</feature>
<evidence type="ECO:0000256" key="3">
    <source>
        <dbReference type="SAM" id="MobiDB-lite"/>
    </source>
</evidence>
<dbReference type="AlphaFoldDB" id="A0AA41N3M6"/>
<proteinExistence type="predicted"/>
<keyword evidence="6" id="KW-1185">Reference proteome</keyword>
<accession>A0AA41N3M6</accession>
<dbReference type="Pfam" id="PF14915">
    <property type="entry name" value="CCDC144C"/>
    <property type="match status" value="1"/>
</dbReference>
<evidence type="ECO:0000256" key="1">
    <source>
        <dbReference type="ARBA" id="ARBA00023054"/>
    </source>
</evidence>
<reference evidence="5" key="1">
    <citation type="submission" date="2020-03" db="EMBL/GenBank/DDBJ databases">
        <title>Studies in the Genomics of Life Span.</title>
        <authorList>
            <person name="Glass D."/>
        </authorList>
    </citation>
    <scope>NUCLEOTIDE SEQUENCE</scope>
    <source>
        <strain evidence="5">SUZIE</strain>
        <tissue evidence="5">Muscle</tissue>
    </source>
</reference>
<keyword evidence="1 2" id="KW-0175">Coiled coil</keyword>
<sequence length="315" mass="37542">MKDSSMMRLEREKIKYQNQKKKYLDITEILREKSNDFQRIHRLNEETLTKTSFQHNEQFDILKVENAKQNFTLESEKKNAERMETEVKLYPATLAAAPHHCVESQTPERHLELAFQSARHGGFSSQEKKNFDIYNLKDSSDIPSQKNSKSEITNSDLENEIGQKKDTLRVRTLISEQEKSLLKQTKCQMKETECKCQNEQRKMSEYTSEQKSIKEILSKLQSKITLLQQLLHDLHKKEEKQNNVVINIQNQFHDIRERFQVQTERYNLLLKTRNIKLFNENNHLMEKCQHKSKNKKRNKYQASKLFQVSLKEYSK</sequence>
<evidence type="ECO:0000313" key="6">
    <source>
        <dbReference type="Proteomes" id="UP001166674"/>
    </source>
</evidence>
<dbReference type="EMBL" id="JAATJV010385498">
    <property type="protein sequence ID" value="MBZ3883146.1"/>
    <property type="molecule type" value="Genomic_DNA"/>
</dbReference>
<protein>
    <submittedName>
        <fullName evidence="5">Ankyrin repeat domain-containing protein 26</fullName>
    </submittedName>
</protein>
<dbReference type="Proteomes" id="UP001166674">
    <property type="component" value="Unassembled WGS sequence"/>
</dbReference>
<organism evidence="5 6">
    <name type="scientific">Sciurus carolinensis</name>
    <name type="common">Eastern gray squirrel</name>
    <dbReference type="NCBI Taxonomy" id="30640"/>
    <lineage>
        <taxon>Eukaryota</taxon>
        <taxon>Metazoa</taxon>
        <taxon>Chordata</taxon>
        <taxon>Craniata</taxon>
        <taxon>Vertebrata</taxon>
        <taxon>Euteleostomi</taxon>
        <taxon>Mammalia</taxon>
        <taxon>Eutheria</taxon>
        <taxon>Euarchontoglires</taxon>
        <taxon>Glires</taxon>
        <taxon>Rodentia</taxon>
        <taxon>Sciuromorpha</taxon>
        <taxon>Sciuridae</taxon>
        <taxon>Sciurinae</taxon>
        <taxon>Sciurini</taxon>
        <taxon>Sciurus</taxon>
    </lineage>
</organism>
<evidence type="ECO:0000256" key="2">
    <source>
        <dbReference type="SAM" id="Coils"/>
    </source>
</evidence>
<feature type="compositionally biased region" description="Polar residues" evidence="3">
    <location>
        <begin position="141"/>
        <end position="156"/>
    </location>
</feature>
<dbReference type="PANTHER" id="PTHR24147:SF53">
    <property type="entry name" value="ANKYRIN REPEAT DOMAIN 26"/>
    <property type="match status" value="1"/>
</dbReference>
<feature type="coiled-coil region" evidence="2">
    <location>
        <begin position="182"/>
        <end position="237"/>
    </location>
</feature>
<gene>
    <name evidence="5" type="ORF">SUZIE_171515</name>
</gene>
<evidence type="ECO:0000313" key="5">
    <source>
        <dbReference type="EMBL" id="MBZ3883146.1"/>
    </source>
</evidence>
<dbReference type="InterPro" id="IPR039497">
    <property type="entry name" value="CC144C-like_CC_dom"/>
</dbReference>
<name>A0AA41N3M6_SCICA</name>